<proteinExistence type="predicted"/>
<protein>
    <submittedName>
        <fullName evidence="2">Uncharacterized protein</fullName>
    </submittedName>
</protein>
<feature type="compositionally biased region" description="Polar residues" evidence="1">
    <location>
        <begin position="41"/>
        <end position="53"/>
    </location>
</feature>
<feature type="region of interest" description="Disordered" evidence="1">
    <location>
        <begin position="40"/>
        <end position="68"/>
    </location>
</feature>
<reference evidence="2 3" key="1">
    <citation type="submission" date="2019-08" db="EMBL/GenBank/DDBJ databases">
        <title>Draft genome sequences of two oriental melons (Cucumis melo L. var makuwa).</title>
        <authorList>
            <person name="Kwon S.-Y."/>
        </authorList>
    </citation>
    <scope>NUCLEOTIDE SEQUENCE [LARGE SCALE GENOMIC DNA]</scope>
    <source>
        <strain evidence="3">cv. SW 3</strain>
        <tissue evidence="2">Leaf</tissue>
    </source>
</reference>
<evidence type="ECO:0000313" key="3">
    <source>
        <dbReference type="Proteomes" id="UP000321393"/>
    </source>
</evidence>
<accession>A0A5A7UA25</accession>
<comment type="caution">
    <text evidence="2">The sequence shown here is derived from an EMBL/GenBank/DDBJ whole genome shotgun (WGS) entry which is preliminary data.</text>
</comment>
<evidence type="ECO:0000256" key="1">
    <source>
        <dbReference type="SAM" id="MobiDB-lite"/>
    </source>
</evidence>
<name>A0A5A7UA25_CUCMM</name>
<dbReference type="AlphaFoldDB" id="A0A5A7UA25"/>
<evidence type="ECO:0000313" key="2">
    <source>
        <dbReference type="EMBL" id="KAA0052602.1"/>
    </source>
</evidence>
<dbReference type="Proteomes" id="UP000321393">
    <property type="component" value="Unassembled WGS sequence"/>
</dbReference>
<gene>
    <name evidence="2" type="ORF">E6C27_scaffold120G002090</name>
</gene>
<feature type="compositionally biased region" description="Basic residues" evidence="1">
    <location>
        <begin position="58"/>
        <end position="68"/>
    </location>
</feature>
<dbReference type="EMBL" id="SSTE01010327">
    <property type="protein sequence ID" value="KAA0052602.1"/>
    <property type="molecule type" value="Genomic_DNA"/>
</dbReference>
<sequence length="68" mass="8237">MRTRVKEDKIILKRKTQKAQISEQASHEAHEVHLERKVIEQSKTQETPLQRNGEQIHRHLPHRRTRQQ</sequence>
<organism evidence="2 3">
    <name type="scientific">Cucumis melo var. makuwa</name>
    <name type="common">Oriental melon</name>
    <dbReference type="NCBI Taxonomy" id="1194695"/>
    <lineage>
        <taxon>Eukaryota</taxon>
        <taxon>Viridiplantae</taxon>
        <taxon>Streptophyta</taxon>
        <taxon>Embryophyta</taxon>
        <taxon>Tracheophyta</taxon>
        <taxon>Spermatophyta</taxon>
        <taxon>Magnoliopsida</taxon>
        <taxon>eudicotyledons</taxon>
        <taxon>Gunneridae</taxon>
        <taxon>Pentapetalae</taxon>
        <taxon>rosids</taxon>
        <taxon>fabids</taxon>
        <taxon>Cucurbitales</taxon>
        <taxon>Cucurbitaceae</taxon>
        <taxon>Benincaseae</taxon>
        <taxon>Cucumis</taxon>
    </lineage>
</organism>